<sequence length="87" mass="9466">MALVLLFFYPHSIWLPSLLGSPANVCNADFQVSLRVGPNQRFPVITTLPNGTPLQLIRRQFNQLGQEWSLVNAGGAEGFIPSGPVCS</sequence>
<evidence type="ECO:0000313" key="3">
    <source>
        <dbReference type="Proteomes" id="UP000240206"/>
    </source>
</evidence>
<proteinExistence type="predicted"/>
<comment type="caution">
    <text evidence="2">The sequence shown here is derived from an EMBL/GenBank/DDBJ whole genome shotgun (WGS) entry which is preliminary data.</text>
</comment>
<dbReference type="Proteomes" id="UP000240206">
    <property type="component" value="Unassembled WGS sequence"/>
</dbReference>
<name>A0A2P7EH71_9SYNE</name>
<dbReference type="EMBL" id="PXVC01000005">
    <property type="protein sequence ID" value="PSI02528.1"/>
    <property type="molecule type" value="Genomic_DNA"/>
</dbReference>
<dbReference type="AlphaFoldDB" id="A0A2P7EH71"/>
<organism evidence="2 3">
    <name type="scientific">Synechococcus lacustris str. Tous</name>
    <dbReference type="NCBI Taxonomy" id="1910958"/>
    <lineage>
        <taxon>Bacteria</taxon>
        <taxon>Bacillati</taxon>
        <taxon>Cyanobacteriota</taxon>
        <taxon>Cyanophyceae</taxon>
        <taxon>Synechococcales</taxon>
        <taxon>Synechococcaceae</taxon>
        <taxon>Synechococcus</taxon>
    </lineage>
</organism>
<dbReference type="Pfam" id="PF08239">
    <property type="entry name" value="SH3_3"/>
    <property type="match status" value="1"/>
</dbReference>
<dbReference type="Gene3D" id="2.30.30.40">
    <property type="entry name" value="SH3 Domains"/>
    <property type="match status" value="1"/>
</dbReference>
<evidence type="ECO:0000259" key="1">
    <source>
        <dbReference type="Pfam" id="PF08239"/>
    </source>
</evidence>
<feature type="domain" description="SH3b" evidence="1">
    <location>
        <begin position="32"/>
        <end position="82"/>
    </location>
</feature>
<reference evidence="3" key="1">
    <citation type="submission" date="2018-03" db="EMBL/GenBank/DDBJ databases">
        <title>Ecological and genomic features of two cosmopolitan and abundant freshwater picocyanobacteria.</title>
        <authorList>
            <person name="Cabello-Yeves P.J."/>
            <person name="Picazo A."/>
            <person name="Camacho A."/>
            <person name="Callieri C."/>
            <person name="Rosselli R."/>
            <person name="Roda-Garcia J."/>
            <person name="Coutinho F.H."/>
            <person name="Rodriguez-Valera F."/>
        </authorList>
    </citation>
    <scope>NUCLEOTIDE SEQUENCE [LARGE SCALE GENOMIC DNA]</scope>
    <source>
        <strain evidence="3">Tous</strain>
    </source>
</reference>
<dbReference type="InterPro" id="IPR003646">
    <property type="entry name" value="SH3-like_bac-type"/>
</dbReference>
<accession>A0A2P7EH71</accession>
<gene>
    <name evidence="2" type="ORF">C7K08_02545</name>
</gene>
<dbReference type="STRING" id="1910958.BTM30_04215"/>
<evidence type="ECO:0000313" key="2">
    <source>
        <dbReference type="EMBL" id="PSI02528.1"/>
    </source>
</evidence>
<protein>
    <recommendedName>
        <fullName evidence="1">SH3b domain-containing protein</fullName>
    </recommendedName>
</protein>
<keyword evidence="3" id="KW-1185">Reference proteome</keyword>